<dbReference type="EMBL" id="QSLA01000002">
    <property type="protein sequence ID" value="RHF11658.1"/>
    <property type="molecule type" value="Genomic_DNA"/>
</dbReference>
<evidence type="ECO:0000313" key="1">
    <source>
        <dbReference type="EMBL" id="RHF11658.1"/>
    </source>
</evidence>
<dbReference type="InterPro" id="IPR021109">
    <property type="entry name" value="Peptidase_aspartic_dom_sf"/>
</dbReference>
<dbReference type="Gene3D" id="2.40.70.10">
    <property type="entry name" value="Acid Proteases"/>
    <property type="match status" value="1"/>
</dbReference>
<protein>
    <submittedName>
        <fullName evidence="1">Tight junction protein ZO-3</fullName>
    </submittedName>
</protein>
<dbReference type="Gene3D" id="2.30.42.10">
    <property type="match status" value="1"/>
</dbReference>
<name>A0A414MIK4_9BACE</name>
<accession>A0A414MIK4</accession>
<sequence>MKKNIVAFIVFLGIIGIASRSEFKNEGGGEVPFTINPLDRKLVLSVQLDDSIKANLVFDTGLLDEAVSLDSTFCSEHSSILKKQPLDSISPAGSAWSLMSAVAQNYSVAPAVKLGKIPCFYEGMVVYNWKWYMATTTDGIFNIPPNDTTHVWELNFEHNYLKVHLSQDFAMPENCFTFPFMRKKASQPFLIKLPIKVECAGGDTLTLNRSFVIDTGIPWDIVLMRRAKELSFLNRQKDAVWTKNMANYYRHYTVRANVFETMEIDSLRIYTFDSVNRMYYNYLIGLNFLKRFNVFFDMKNQRLGLQPIPNFQRIVNPLRKRFHIGFTRTANGKIIVSKVADYEENYFKTAGFQEGDEVIAVNGKPFNKLTPEDDAELGEQEVLHYDILRGGHPMKITVHVDKNEVQGD</sequence>
<gene>
    <name evidence="1" type="ORF">DW701_02400</name>
</gene>
<reference evidence="1 2" key="1">
    <citation type="submission" date="2018-08" db="EMBL/GenBank/DDBJ databases">
        <title>A genome reference for cultivated species of the human gut microbiota.</title>
        <authorList>
            <person name="Zou Y."/>
            <person name="Xue W."/>
            <person name="Luo G."/>
        </authorList>
    </citation>
    <scope>NUCLEOTIDE SEQUENCE [LARGE SCALE GENOMIC DNA]</scope>
    <source>
        <strain evidence="1 2">AM26-26AC</strain>
    </source>
</reference>
<dbReference type="RefSeq" id="WP_004294267.1">
    <property type="nucleotide sequence ID" value="NZ_JAQECU010000009.1"/>
</dbReference>
<proteinExistence type="predicted"/>
<comment type="caution">
    <text evidence="1">The sequence shown here is derived from an EMBL/GenBank/DDBJ whole genome shotgun (WGS) entry which is preliminary data.</text>
</comment>
<dbReference type="AlphaFoldDB" id="A0A414MIK4"/>
<organism evidence="1 2">
    <name type="scientific">Bacteroides eggerthii</name>
    <dbReference type="NCBI Taxonomy" id="28111"/>
    <lineage>
        <taxon>Bacteria</taxon>
        <taxon>Pseudomonadati</taxon>
        <taxon>Bacteroidota</taxon>
        <taxon>Bacteroidia</taxon>
        <taxon>Bacteroidales</taxon>
        <taxon>Bacteroidaceae</taxon>
        <taxon>Bacteroides</taxon>
    </lineage>
</organism>
<dbReference type="InterPro" id="IPR036034">
    <property type="entry name" value="PDZ_sf"/>
</dbReference>
<evidence type="ECO:0000313" key="2">
    <source>
        <dbReference type="Proteomes" id="UP000283538"/>
    </source>
</evidence>
<dbReference type="Proteomes" id="UP000283538">
    <property type="component" value="Unassembled WGS sequence"/>
</dbReference>
<dbReference type="SUPFAM" id="SSF50630">
    <property type="entry name" value="Acid proteases"/>
    <property type="match status" value="1"/>
</dbReference>
<dbReference type="SUPFAM" id="SSF50156">
    <property type="entry name" value="PDZ domain-like"/>
    <property type="match status" value="1"/>
</dbReference>